<dbReference type="OrthoDB" id="9789209at2"/>
<feature type="transmembrane region" description="Helical" evidence="10">
    <location>
        <begin position="69"/>
        <end position="96"/>
    </location>
</feature>
<keyword evidence="5 10" id="KW-0812">Transmembrane</keyword>
<dbReference type="InterPro" id="IPR000701">
    <property type="entry name" value="SuccDH_FuR_B_TM-su"/>
</dbReference>
<name>A0A1L8CXJ9_9THEO</name>
<dbReference type="PANTHER" id="PTHR41910">
    <property type="entry name" value="SUCCINATE DEHYDROGENASE 2 MEMBRANE SUBUNIT SDHC"/>
    <property type="match status" value="1"/>
</dbReference>
<feature type="transmembrane region" description="Helical" evidence="10">
    <location>
        <begin position="29"/>
        <end position="49"/>
    </location>
</feature>
<keyword evidence="7 10" id="KW-1133">Transmembrane helix</keyword>
<dbReference type="CDD" id="cd03501">
    <property type="entry name" value="SQR_TypeA_SdhC_like"/>
    <property type="match status" value="1"/>
</dbReference>
<dbReference type="Gene3D" id="1.20.1300.10">
    <property type="entry name" value="Fumarate reductase/succinate dehydrogenase, transmembrane subunit"/>
    <property type="match status" value="1"/>
</dbReference>
<evidence type="ECO:0000256" key="6">
    <source>
        <dbReference type="ARBA" id="ARBA00022723"/>
    </source>
</evidence>
<dbReference type="SUPFAM" id="SSF81343">
    <property type="entry name" value="Fumarate reductase respiratory complex transmembrane subunits"/>
    <property type="match status" value="1"/>
</dbReference>
<feature type="transmembrane region" description="Helical" evidence="10">
    <location>
        <begin position="117"/>
        <end position="137"/>
    </location>
</feature>
<protein>
    <recommendedName>
        <fullName evidence="13">Succinate dehydrogenase, cytochrome b556 subunit</fullName>
    </recommendedName>
</protein>
<dbReference type="EMBL" id="BDJK01000055">
    <property type="protein sequence ID" value="GAV23617.1"/>
    <property type="molecule type" value="Genomic_DNA"/>
</dbReference>
<evidence type="ECO:0000256" key="8">
    <source>
        <dbReference type="ARBA" id="ARBA00023004"/>
    </source>
</evidence>
<dbReference type="RefSeq" id="WP_075860012.1">
    <property type="nucleotide sequence ID" value="NZ_BDJK01000055.1"/>
</dbReference>
<keyword evidence="4" id="KW-0349">Heme</keyword>
<dbReference type="InterPro" id="IPR034804">
    <property type="entry name" value="SQR/QFR_C/D"/>
</dbReference>
<dbReference type="Pfam" id="PF01127">
    <property type="entry name" value="Sdh_cyt"/>
    <property type="match status" value="1"/>
</dbReference>
<dbReference type="GO" id="GO:0046872">
    <property type="term" value="F:metal ion binding"/>
    <property type="evidence" value="ECO:0007669"/>
    <property type="project" value="UniProtKB-KW"/>
</dbReference>
<evidence type="ECO:0000256" key="9">
    <source>
        <dbReference type="ARBA" id="ARBA00023136"/>
    </source>
</evidence>
<keyword evidence="8" id="KW-0408">Iron</keyword>
<sequence>MYDNRLGIKGNFYAGKFGIERYLYTLHRISGIGLIIYLLLHIVVTSFRLGGPDAWAKAMGTVNNPIFKFGEFLVVIAGVFHGLNGLRLILTEFGYFIGKPERQEYPYKYSTLKQRPLMYFLMILALVGIVISIYDIYLA</sequence>
<dbReference type="Proteomes" id="UP000187485">
    <property type="component" value="Unassembled WGS sequence"/>
</dbReference>
<comment type="similarity">
    <text evidence="3">Belongs to the cytochrome b560 family.</text>
</comment>
<dbReference type="AlphaFoldDB" id="A0A1L8CXJ9"/>
<dbReference type="InterPro" id="IPR014314">
    <property type="entry name" value="Succ_DH_cytb556"/>
</dbReference>
<dbReference type="NCBIfam" id="TIGR02970">
    <property type="entry name" value="succ_dehyd_cytB"/>
    <property type="match status" value="1"/>
</dbReference>
<evidence type="ECO:0000256" key="1">
    <source>
        <dbReference type="ARBA" id="ARBA00001971"/>
    </source>
</evidence>
<evidence type="ECO:0000256" key="2">
    <source>
        <dbReference type="ARBA" id="ARBA00004370"/>
    </source>
</evidence>
<evidence type="ECO:0000256" key="5">
    <source>
        <dbReference type="ARBA" id="ARBA00022692"/>
    </source>
</evidence>
<dbReference type="InterPro" id="IPR039023">
    <property type="entry name" value="SdhC_prok"/>
</dbReference>
<evidence type="ECO:0000256" key="4">
    <source>
        <dbReference type="ARBA" id="ARBA00022617"/>
    </source>
</evidence>
<evidence type="ECO:0000256" key="10">
    <source>
        <dbReference type="SAM" id="Phobius"/>
    </source>
</evidence>
<keyword evidence="6" id="KW-0479">Metal-binding</keyword>
<evidence type="ECO:0000313" key="12">
    <source>
        <dbReference type="Proteomes" id="UP000187485"/>
    </source>
</evidence>
<accession>A0A1L8CXJ9</accession>
<keyword evidence="9 10" id="KW-0472">Membrane</keyword>
<proteinExistence type="inferred from homology"/>
<evidence type="ECO:0008006" key="13">
    <source>
        <dbReference type="Google" id="ProtNLM"/>
    </source>
</evidence>
<comment type="subcellular location">
    <subcellularLocation>
        <location evidence="2">Membrane</location>
    </subcellularLocation>
</comment>
<dbReference type="STRING" id="870242.cpu_21270"/>
<organism evidence="11 12">
    <name type="scientific">Carboxydothermus pertinax</name>
    <dbReference type="NCBI Taxonomy" id="870242"/>
    <lineage>
        <taxon>Bacteria</taxon>
        <taxon>Bacillati</taxon>
        <taxon>Bacillota</taxon>
        <taxon>Clostridia</taxon>
        <taxon>Thermoanaerobacterales</taxon>
        <taxon>Thermoanaerobacteraceae</taxon>
        <taxon>Carboxydothermus</taxon>
    </lineage>
</organism>
<comment type="cofactor">
    <cofactor evidence="1">
        <name>heme</name>
        <dbReference type="ChEBI" id="CHEBI:30413"/>
    </cofactor>
</comment>
<evidence type="ECO:0000313" key="11">
    <source>
        <dbReference type="EMBL" id="GAV23617.1"/>
    </source>
</evidence>
<dbReference type="PANTHER" id="PTHR41910:SF1">
    <property type="entry name" value="SUCCINATE DEHYDROGENASE HYDROPHOBIC MEMBRANE ANCHOR SUBUNIT"/>
    <property type="match status" value="1"/>
</dbReference>
<dbReference type="GO" id="GO:0009055">
    <property type="term" value="F:electron transfer activity"/>
    <property type="evidence" value="ECO:0007669"/>
    <property type="project" value="InterPro"/>
</dbReference>
<comment type="caution">
    <text evidence="11">The sequence shown here is derived from an EMBL/GenBank/DDBJ whole genome shotgun (WGS) entry which is preliminary data.</text>
</comment>
<dbReference type="GO" id="GO:0016020">
    <property type="term" value="C:membrane"/>
    <property type="evidence" value="ECO:0007669"/>
    <property type="project" value="UniProtKB-SubCell"/>
</dbReference>
<evidence type="ECO:0000256" key="7">
    <source>
        <dbReference type="ARBA" id="ARBA00022989"/>
    </source>
</evidence>
<keyword evidence="12" id="KW-1185">Reference proteome</keyword>
<reference evidence="12" key="1">
    <citation type="submission" date="2016-12" db="EMBL/GenBank/DDBJ databases">
        <title>Draft Genome Sequences od Carboxydothermus pertinax and islandicus, Hydrogenogenic Carboxydotrophic Bacteria.</title>
        <authorList>
            <person name="Fukuyama Y."/>
            <person name="Ohmae K."/>
            <person name="Yoneda Y."/>
            <person name="Yoshida T."/>
            <person name="Sako Y."/>
        </authorList>
    </citation>
    <scope>NUCLEOTIDE SEQUENCE [LARGE SCALE GENOMIC DNA]</scope>
    <source>
        <strain evidence="12">Ug1</strain>
    </source>
</reference>
<dbReference type="GO" id="GO:0006099">
    <property type="term" value="P:tricarboxylic acid cycle"/>
    <property type="evidence" value="ECO:0007669"/>
    <property type="project" value="InterPro"/>
</dbReference>
<gene>
    <name evidence="11" type="ORF">cpu_21270</name>
</gene>
<evidence type="ECO:0000256" key="3">
    <source>
        <dbReference type="ARBA" id="ARBA00007244"/>
    </source>
</evidence>